<accession>A0A0V1KQW6</accession>
<evidence type="ECO:0000256" key="1">
    <source>
        <dbReference type="SAM" id="MobiDB-lite"/>
    </source>
</evidence>
<reference evidence="2 3" key="1">
    <citation type="submission" date="2015-05" db="EMBL/GenBank/DDBJ databases">
        <title>Evolution of Trichinella species and genotypes.</title>
        <authorList>
            <person name="Korhonen P.K."/>
            <person name="Edoardo P."/>
            <person name="Giuseppe L.R."/>
            <person name="Gasser R.B."/>
        </authorList>
    </citation>
    <scope>NUCLEOTIDE SEQUENCE [LARGE SCALE GENOMIC DNA]</scope>
    <source>
        <strain evidence="2">ISS10</strain>
    </source>
</reference>
<name>A0A0V1KQW6_9BILA</name>
<comment type="caution">
    <text evidence="2">The sequence shown here is derived from an EMBL/GenBank/DDBJ whole genome shotgun (WGS) entry which is preliminary data.</text>
</comment>
<feature type="region of interest" description="Disordered" evidence="1">
    <location>
        <begin position="153"/>
        <end position="181"/>
    </location>
</feature>
<keyword evidence="3" id="KW-1185">Reference proteome</keyword>
<dbReference type="AlphaFoldDB" id="A0A0V1KQW6"/>
<dbReference type="Proteomes" id="UP000054721">
    <property type="component" value="Unassembled WGS sequence"/>
</dbReference>
<protein>
    <submittedName>
        <fullName evidence="2">Uncharacterized protein</fullName>
    </submittedName>
</protein>
<evidence type="ECO:0000313" key="2">
    <source>
        <dbReference type="EMBL" id="KRZ49700.1"/>
    </source>
</evidence>
<dbReference type="EMBL" id="JYDW01000299">
    <property type="protein sequence ID" value="KRZ49700.1"/>
    <property type="molecule type" value="Genomic_DNA"/>
</dbReference>
<proteinExistence type="predicted"/>
<sequence>MVLRHLAAAFRSGGFPPLMIKNAPWGAPHWFGTARTTPVRPWTSSDVDNKSANSLGIAARTDRCLSVDSCSLENIFSMASGAGFRGISSDCEDSALIGATARDFRHRKLPCRLLRHPDAGSGVQPWFRIKSPPSRILWDSSLVHRTGDCGSSVHEHVAPHSPHGAFHNRDLDLRGPYDDDR</sequence>
<organism evidence="2 3">
    <name type="scientific">Trichinella nativa</name>
    <dbReference type="NCBI Taxonomy" id="6335"/>
    <lineage>
        <taxon>Eukaryota</taxon>
        <taxon>Metazoa</taxon>
        <taxon>Ecdysozoa</taxon>
        <taxon>Nematoda</taxon>
        <taxon>Enoplea</taxon>
        <taxon>Dorylaimia</taxon>
        <taxon>Trichinellida</taxon>
        <taxon>Trichinellidae</taxon>
        <taxon>Trichinella</taxon>
    </lineage>
</organism>
<evidence type="ECO:0000313" key="3">
    <source>
        <dbReference type="Proteomes" id="UP000054721"/>
    </source>
</evidence>
<feature type="compositionally biased region" description="Basic and acidic residues" evidence="1">
    <location>
        <begin position="167"/>
        <end position="181"/>
    </location>
</feature>
<gene>
    <name evidence="2" type="ORF">T02_15494</name>
</gene>